<dbReference type="FunCoup" id="T1FNZ2">
    <property type="interactions" value="2036"/>
</dbReference>
<evidence type="ECO:0000313" key="11">
    <source>
        <dbReference type="Proteomes" id="UP000015101"/>
    </source>
</evidence>
<dbReference type="KEGG" id="hro:HELRODRAFT_186406"/>
<dbReference type="HOGENOM" id="CLU_027525_0_1_1"/>
<dbReference type="OMA" id="IFMRFLN"/>
<dbReference type="EnsemblMetazoa" id="HelroT186406">
    <property type="protein sequence ID" value="HelroP186406"/>
    <property type="gene ID" value="HelroG186406"/>
</dbReference>
<reference evidence="10" key="3">
    <citation type="submission" date="2015-06" db="UniProtKB">
        <authorList>
            <consortium name="EnsemblMetazoa"/>
        </authorList>
    </citation>
    <scope>IDENTIFICATION</scope>
</reference>
<dbReference type="EMBL" id="KB096742">
    <property type="protein sequence ID" value="ESO01790.1"/>
    <property type="molecule type" value="Genomic_DNA"/>
</dbReference>
<feature type="chain" id="PRO_5010980851" description="GOST seven transmembrane domain-containing protein" evidence="7">
    <location>
        <begin position="24"/>
        <end position="477"/>
    </location>
</feature>
<dbReference type="eggNOG" id="KOG2568">
    <property type="taxonomic scope" value="Eukaryota"/>
</dbReference>
<proteinExistence type="predicted"/>
<dbReference type="OrthoDB" id="19932at2759"/>
<feature type="domain" description="GOST seven transmembrane" evidence="8">
    <location>
        <begin position="149"/>
        <end position="394"/>
    </location>
</feature>
<feature type="transmembrane region" description="Helical" evidence="6">
    <location>
        <begin position="153"/>
        <end position="175"/>
    </location>
</feature>
<keyword evidence="2 6" id="KW-0812">Transmembrane</keyword>
<evidence type="ECO:0000256" key="6">
    <source>
        <dbReference type="SAM" id="Phobius"/>
    </source>
</evidence>
<reference evidence="11" key="1">
    <citation type="submission" date="2012-12" db="EMBL/GenBank/DDBJ databases">
        <authorList>
            <person name="Hellsten U."/>
            <person name="Grimwood J."/>
            <person name="Chapman J.A."/>
            <person name="Shapiro H."/>
            <person name="Aerts A."/>
            <person name="Otillar R.P."/>
            <person name="Terry A.Y."/>
            <person name="Boore J.L."/>
            <person name="Simakov O."/>
            <person name="Marletaz F."/>
            <person name="Cho S.-J."/>
            <person name="Edsinger-Gonzales E."/>
            <person name="Havlak P."/>
            <person name="Kuo D.-H."/>
            <person name="Larsson T."/>
            <person name="Lv J."/>
            <person name="Arendt D."/>
            <person name="Savage R."/>
            <person name="Osoegawa K."/>
            <person name="de Jong P."/>
            <person name="Lindberg D.R."/>
            <person name="Seaver E.C."/>
            <person name="Weisblat D.A."/>
            <person name="Putnam N.H."/>
            <person name="Grigoriev I.V."/>
            <person name="Rokhsar D.S."/>
        </authorList>
    </citation>
    <scope>NUCLEOTIDE SEQUENCE</scope>
</reference>
<evidence type="ECO:0000256" key="5">
    <source>
        <dbReference type="ARBA" id="ARBA00023136"/>
    </source>
</evidence>
<evidence type="ECO:0000256" key="1">
    <source>
        <dbReference type="ARBA" id="ARBA00004141"/>
    </source>
</evidence>
<dbReference type="InterPro" id="IPR009637">
    <property type="entry name" value="GPR107/GPR108-like"/>
</dbReference>
<dbReference type="RefSeq" id="XP_009019198.1">
    <property type="nucleotide sequence ID" value="XM_009020950.1"/>
</dbReference>
<gene>
    <name evidence="10" type="primary">20210539</name>
    <name evidence="9" type="ORF">HELRODRAFT_186406</name>
</gene>
<feature type="transmembrane region" description="Helical" evidence="6">
    <location>
        <begin position="331"/>
        <end position="349"/>
    </location>
</feature>
<dbReference type="InterPro" id="IPR053937">
    <property type="entry name" value="GOST_TM"/>
</dbReference>
<dbReference type="CTD" id="20210539"/>
<dbReference type="GO" id="GO:0042147">
    <property type="term" value="P:retrograde transport, endosome to Golgi"/>
    <property type="evidence" value="ECO:0000318"/>
    <property type="project" value="GO_Central"/>
</dbReference>
<dbReference type="GeneID" id="20210539"/>
<dbReference type="InParanoid" id="T1FNZ2"/>
<dbReference type="Proteomes" id="UP000015101">
    <property type="component" value="Unassembled WGS sequence"/>
</dbReference>
<dbReference type="Pfam" id="PF06814">
    <property type="entry name" value="GOST_TM"/>
    <property type="match status" value="1"/>
</dbReference>
<organism evidence="10 11">
    <name type="scientific">Helobdella robusta</name>
    <name type="common">Californian leech</name>
    <dbReference type="NCBI Taxonomy" id="6412"/>
    <lineage>
        <taxon>Eukaryota</taxon>
        <taxon>Metazoa</taxon>
        <taxon>Spiralia</taxon>
        <taxon>Lophotrochozoa</taxon>
        <taxon>Annelida</taxon>
        <taxon>Clitellata</taxon>
        <taxon>Hirudinea</taxon>
        <taxon>Rhynchobdellida</taxon>
        <taxon>Glossiphoniidae</taxon>
        <taxon>Helobdella</taxon>
    </lineage>
</organism>
<dbReference type="PANTHER" id="PTHR21229:SF1">
    <property type="entry name" value="GH17801P"/>
    <property type="match status" value="1"/>
</dbReference>
<dbReference type="AlphaFoldDB" id="T1FNZ2"/>
<feature type="transmembrane region" description="Helical" evidence="6">
    <location>
        <begin position="369"/>
        <end position="387"/>
    </location>
</feature>
<dbReference type="GO" id="GO:0016020">
    <property type="term" value="C:membrane"/>
    <property type="evidence" value="ECO:0000318"/>
    <property type="project" value="GO_Central"/>
</dbReference>
<protein>
    <recommendedName>
        <fullName evidence="8">GOST seven transmembrane domain-containing protein</fullName>
    </recommendedName>
</protein>
<keyword evidence="4 6" id="KW-1133">Transmembrane helix</keyword>
<feature type="transmembrane region" description="Helical" evidence="6">
    <location>
        <begin position="230"/>
        <end position="246"/>
    </location>
</feature>
<evidence type="ECO:0000256" key="7">
    <source>
        <dbReference type="SAM" id="SignalP"/>
    </source>
</evidence>
<keyword evidence="11" id="KW-1185">Reference proteome</keyword>
<dbReference type="EMBL" id="AMQM01000716">
    <property type="status" value="NOT_ANNOTATED_CDS"/>
    <property type="molecule type" value="Genomic_DNA"/>
</dbReference>
<evidence type="ECO:0000313" key="10">
    <source>
        <dbReference type="EnsemblMetazoa" id="HelroP186406"/>
    </source>
</evidence>
<evidence type="ECO:0000256" key="2">
    <source>
        <dbReference type="ARBA" id="ARBA00022692"/>
    </source>
</evidence>
<comment type="subcellular location">
    <subcellularLocation>
        <location evidence="1">Membrane</location>
        <topology evidence="1">Multi-pass membrane protein</topology>
    </subcellularLocation>
</comment>
<sequence>MAKFQRFLFVASFLVINASFINGIEVGKDTVSFLQNEYSLTIARTFYKNSTVTIRIKQCHHNVSLFLNINVKKVSCLPNNISSQIEEYQVGKDWNGRLEFKCPHADEDLLTCFPETSVYIITMKFEAITDTLQLEYKGDHGYLSPQDWPLLPFYAVMCVLYSLYAFVWLVLCCCYWKDLLRLQFWIGGVILMGMLEKAMFLGEYDTFSKYGETTGSLLIAAEFISSLKKTVSRMLIIIVSLGFGIIRPRLSTTLNKVTLVGLLFLVCNFAEALCSRIYQKPSFSTSSLVVVTLLVITDAVIMMWIFTNLVKTIRLVTLKKNIVKLTLYRHFRNVLIFSILVSVVFVVWSTIRHRSKDCVSDWSEQWWEVAFWHLLFCIILLAIIILWRPAANNQRYAYSPLYDGEDEEDGACDDDGNEGFGVKKLKRSHSEKTGKEDDDLKWVEENIPSSMIDNVLTNLIESEEEINQNRVEMNKML</sequence>
<keyword evidence="3 7" id="KW-0732">Signal</keyword>
<evidence type="ECO:0000256" key="4">
    <source>
        <dbReference type="ARBA" id="ARBA00022989"/>
    </source>
</evidence>
<evidence type="ECO:0000259" key="8">
    <source>
        <dbReference type="Pfam" id="PF06814"/>
    </source>
</evidence>
<accession>T1FNZ2</accession>
<reference evidence="9 11" key="2">
    <citation type="journal article" date="2013" name="Nature">
        <title>Insights into bilaterian evolution from three spiralian genomes.</title>
        <authorList>
            <person name="Simakov O."/>
            <person name="Marletaz F."/>
            <person name="Cho S.J."/>
            <person name="Edsinger-Gonzales E."/>
            <person name="Havlak P."/>
            <person name="Hellsten U."/>
            <person name="Kuo D.H."/>
            <person name="Larsson T."/>
            <person name="Lv J."/>
            <person name="Arendt D."/>
            <person name="Savage R."/>
            <person name="Osoegawa K."/>
            <person name="de Jong P."/>
            <person name="Grimwood J."/>
            <person name="Chapman J.A."/>
            <person name="Shapiro H."/>
            <person name="Aerts A."/>
            <person name="Otillar R.P."/>
            <person name="Terry A.Y."/>
            <person name="Boore J.L."/>
            <person name="Grigoriev I.V."/>
            <person name="Lindberg D.R."/>
            <person name="Seaver E.C."/>
            <person name="Weisblat D.A."/>
            <person name="Putnam N.H."/>
            <person name="Rokhsar D.S."/>
        </authorList>
    </citation>
    <scope>NUCLEOTIDE SEQUENCE</scope>
</reference>
<dbReference type="PANTHER" id="PTHR21229">
    <property type="entry name" value="LUNG SEVEN TRANSMEMBRANE RECEPTOR"/>
    <property type="match status" value="1"/>
</dbReference>
<keyword evidence="5 6" id="KW-0472">Membrane</keyword>
<evidence type="ECO:0000313" key="9">
    <source>
        <dbReference type="EMBL" id="ESO01790.1"/>
    </source>
</evidence>
<dbReference type="GO" id="GO:0005829">
    <property type="term" value="C:cytosol"/>
    <property type="evidence" value="ECO:0007669"/>
    <property type="project" value="GOC"/>
</dbReference>
<feature type="transmembrane region" description="Helical" evidence="6">
    <location>
        <begin position="182"/>
        <end position="200"/>
    </location>
</feature>
<evidence type="ECO:0000256" key="3">
    <source>
        <dbReference type="ARBA" id="ARBA00022729"/>
    </source>
</evidence>
<feature type="transmembrane region" description="Helical" evidence="6">
    <location>
        <begin position="290"/>
        <end position="310"/>
    </location>
</feature>
<dbReference type="GO" id="GO:0005794">
    <property type="term" value="C:Golgi apparatus"/>
    <property type="evidence" value="ECO:0000318"/>
    <property type="project" value="GO_Central"/>
</dbReference>
<name>T1FNZ2_HELRO</name>
<feature type="signal peptide" evidence="7">
    <location>
        <begin position="1"/>
        <end position="23"/>
    </location>
</feature>
<feature type="transmembrane region" description="Helical" evidence="6">
    <location>
        <begin position="258"/>
        <end position="278"/>
    </location>
</feature>